<dbReference type="NCBIfam" id="TIGR00739">
    <property type="entry name" value="yajC"/>
    <property type="match status" value="1"/>
</dbReference>
<gene>
    <name evidence="14" type="primary">yajC</name>
    <name evidence="14" type="ORF">GXW79_10780</name>
</gene>
<evidence type="ECO:0000256" key="13">
    <source>
        <dbReference type="SAM" id="Phobius"/>
    </source>
</evidence>
<dbReference type="PANTHER" id="PTHR33909">
    <property type="entry name" value="SEC TRANSLOCON ACCESSORY COMPLEX SUBUNIT YAJC"/>
    <property type="match status" value="1"/>
</dbReference>
<accession>A0AAF1K4B2</accession>
<evidence type="ECO:0000256" key="10">
    <source>
        <dbReference type="ARBA" id="ARBA00022989"/>
    </source>
</evidence>
<protein>
    <recommendedName>
        <fullName evidence="5">Sec translocon accessory complex subunit YajC</fullName>
    </recommendedName>
</protein>
<evidence type="ECO:0000256" key="4">
    <source>
        <dbReference type="ARBA" id="ARBA00011718"/>
    </source>
</evidence>
<evidence type="ECO:0000256" key="3">
    <source>
        <dbReference type="ARBA" id="ARBA00006742"/>
    </source>
</evidence>
<dbReference type="EMBL" id="JAAEDH010000011">
    <property type="protein sequence ID" value="MBR0655565.1"/>
    <property type="molecule type" value="Genomic_DNA"/>
</dbReference>
<evidence type="ECO:0000256" key="6">
    <source>
        <dbReference type="ARBA" id="ARBA00022448"/>
    </source>
</evidence>
<evidence type="ECO:0000256" key="7">
    <source>
        <dbReference type="ARBA" id="ARBA00022475"/>
    </source>
</evidence>
<reference evidence="14" key="2">
    <citation type="journal article" date="2021" name="Syst. Appl. Microbiol.">
        <title>Roseomonas hellenica sp. nov., isolated from roots of wild-growing Alkanna tinctoria.</title>
        <authorList>
            <person name="Rat A."/>
            <person name="Naranjo H.D."/>
            <person name="Lebbe L."/>
            <person name="Cnockaert M."/>
            <person name="Krigas N."/>
            <person name="Grigoriadou K."/>
            <person name="Maloupa E."/>
            <person name="Willems A."/>
        </authorList>
    </citation>
    <scope>NUCLEOTIDE SEQUENCE</scope>
    <source>
        <strain evidence="14">LMG 28251</strain>
    </source>
</reference>
<evidence type="ECO:0000256" key="11">
    <source>
        <dbReference type="ARBA" id="ARBA00023010"/>
    </source>
</evidence>
<keyword evidence="6" id="KW-0813">Transport</keyword>
<evidence type="ECO:0000256" key="1">
    <source>
        <dbReference type="ARBA" id="ARBA00002061"/>
    </source>
</evidence>
<dbReference type="InterPro" id="IPR003849">
    <property type="entry name" value="Preprotein_translocase_YajC"/>
</dbReference>
<dbReference type="Pfam" id="PF02699">
    <property type="entry name" value="YajC"/>
    <property type="match status" value="1"/>
</dbReference>
<evidence type="ECO:0000256" key="9">
    <source>
        <dbReference type="ARBA" id="ARBA00022927"/>
    </source>
</evidence>
<evidence type="ECO:0000256" key="8">
    <source>
        <dbReference type="ARBA" id="ARBA00022692"/>
    </source>
</evidence>
<dbReference type="AlphaFoldDB" id="A0AAF1K4B2"/>
<dbReference type="GO" id="GO:0005886">
    <property type="term" value="C:plasma membrane"/>
    <property type="evidence" value="ECO:0007669"/>
    <property type="project" value="UniProtKB-SubCell"/>
</dbReference>
<comment type="function">
    <text evidence="1">The SecYEG-SecDF-YajC-YidC holo-translocon (HTL) protein secretase/insertase is a supercomplex required for protein secretion, insertion of proteins into membranes, and assembly of membrane protein complexes. While the SecYEG complex is essential for assembly of a number of proteins and complexes, the SecDF-YajC-YidC subcomplex facilitates these functions.</text>
</comment>
<evidence type="ECO:0000256" key="12">
    <source>
        <dbReference type="ARBA" id="ARBA00023136"/>
    </source>
</evidence>
<dbReference type="SMART" id="SM01323">
    <property type="entry name" value="YajC"/>
    <property type="match status" value="1"/>
</dbReference>
<keyword evidence="10 13" id="KW-1133">Transmembrane helix</keyword>
<evidence type="ECO:0000256" key="5">
    <source>
        <dbReference type="ARBA" id="ARBA00014962"/>
    </source>
</evidence>
<keyword evidence="11" id="KW-0811">Translocation</keyword>
<dbReference type="PRINTS" id="PR01853">
    <property type="entry name" value="YAJCTRNLCASE"/>
</dbReference>
<evidence type="ECO:0000256" key="2">
    <source>
        <dbReference type="ARBA" id="ARBA00004162"/>
    </source>
</evidence>
<reference evidence="14" key="1">
    <citation type="submission" date="2020-01" db="EMBL/GenBank/DDBJ databases">
        <authorList>
            <person name="Rat A."/>
        </authorList>
    </citation>
    <scope>NUCLEOTIDE SEQUENCE</scope>
    <source>
        <strain evidence="14">LMG 28251</strain>
    </source>
</reference>
<evidence type="ECO:0000313" key="15">
    <source>
        <dbReference type="Proteomes" id="UP001196068"/>
    </source>
</evidence>
<comment type="caution">
    <text evidence="14">The sequence shown here is derived from an EMBL/GenBank/DDBJ whole genome shotgun (WGS) entry which is preliminary data.</text>
</comment>
<comment type="subunit">
    <text evidence="4">Part of the SecDF-YidC-YajC translocase complex. The SecDF-YidC-YajC translocase forms a supercomplex with SecYEG, called the holo-translocon (HTL).</text>
</comment>
<keyword evidence="12 13" id="KW-0472">Membrane</keyword>
<feature type="transmembrane region" description="Helical" evidence="13">
    <location>
        <begin position="12"/>
        <end position="36"/>
    </location>
</feature>
<organism evidence="14 15">
    <name type="scientific">Plastoroseomonas arctica</name>
    <dbReference type="NCBI Taxonomy" id="1509237"/>
    <lineage>
        <taxon>Bacteria</taxon>
        <taxon>Pseudomonadati</taxon>
        <taxon>Pseudomonadota</taxon>
        <taxon>Alphaproteobacteria</taxon>
        <taxon>Acetobacterales</taxon>
        <taxon>Acetobacteraceae</taxon>
        <taxon>Plastoroseomonas</taxon>
    </lineage>
</organism>
<dbReference type="PANTHER" id="PTHR33909:SF1">
    <property type="entry name" value="SEC TRANSLOCON ACCESSORY COMPLEX SUBUNIT YAJC"/>
    <property type="match status" value="1"/>
</dbReference>
<name>A0AAF1K4B2_9PROT</name>
<dbReference type="RefSeq" id="WP_211874406.1">
    <property type="nucleotide sequence ID" value="NZ_JAAEDH010000011.1"/>
</dbReference>
<comment type="subcellular location">
    <subcellularLocation>
        <location evidence="2">Cell membrane</location>
        <topology evidence="2">Single-pass membrane protein</topology>
    </subcellularLocation>
</comment>
<dbReference type="Proteomes" id="UP001196068">
    <property type="component" value="Unassembled WGS sequence"/>
</dbReference>
<keyword evidence="7" id="KW-1003">Cell membrane</keyword>
<keyword evidence="9" id="KW-0653">Protein transport</keyword>
<dbReference type="GO" id="GO:0015031">
    <property type="term" value="P:protein transport"/>
    <property type="evidence" value="ECO:0007669"/>
    <property type="project" value="UniProtKB-KW"/>
</dbReference>
<proteinExistence type="inferred from homology"/>
<sequence length="114" mass="12267">MWISPAYAQDAAGGTMAMVTQLAPLVLIFIVFYFLLIRPQQKKMKEHRTMLTALKRGDKVVTAGGIVATITKVKEGSDEIEAEIAPNVRVLLVRGTIGSVIKPQAANDESGKAA</sequence>
<keyword evidence="15" id="KW-1185">Reference proteome</keyword>
<keyword evidence="8 13" id="KW-0812">Transmembrane</keyword>
<comment type="similarity">
    <text evidence="3">Belongs to the YajC family.</text>
</comment>
<evidence type="ECO:0000313" key="14">
    <source>
        <dbReference type="EMBL" id="MBR0655565.1"/>
    </source>
</evidence>